<feature type="binding site" evidence="13">
    <location>
        <position position="309"/>
    </location>
    <ligand>
        <name>S-adenosyl-L-methionine</name>
        <dbReference type="ChEBI" id="CHEBI:59789"/>
    </ligand>
</feature>
<comment type="catalytic activity">
    <reaction evidence="12">
        <text>cytidine(967) in 16S rRNA + S-adenosyl-L-methionine = 5-methylcytidine(967) in 16S rRNA + S-adenosyl-L-homocysteine + H(+)</text>
        <dbReference type="Rhea" id="RHEA:42748"/>
        <dbReference type="Rhea" id="RHEA-COMP:10219"/>
        <dbReference type="Rhea" id="RHEA-COMP:10220"/>
        <dbReference type="ChEBI" id="CHEBI:15378"/>
        <dbReference type="ChEBI" id="CHEBI:57856"/>
        <dbReference type="ChEBI" id="CHEBI:59789"/>
        <dbReference type="ChEBI" id="CHEBI:74483"/>
        <dbReference type="ChEBI" id="CHEBI:82748"/>
        <dbReference type="EC" id="2.1.1.176"/>
    </reaction>
</comment>
<name>A0A2Z6TEG0_9LACO</name>
<keyword evidence="4" id="KW-0963">Cytoplasm</keyword>
<dbReference type="InterPro" id="IPR006027">
    <property type="entry name" value="NusB_RsmB_TIM44"/>
</dbReference>
<feature type="binding site" evidence="13">
    <location>
        <position position="328"/>
    </location>
    <ligand>
        <name>S-adenosyl-L-methionine</name>
        <dbReference type="ChEBI" id="CHEBI:59789"/>
    </ligand>
</feature>
<dbReference type="EMBL" id="BFBY01000002">
    <property type="protein sequence ID" value="GBG04382.1"/>
    <property type="molecule type" value="Genomic_DNA"/>
</dbReference>
<dbReference type="AlphaFoldDB" id="A0A2Z6TEG0"/>
<gene>
    <name evidence="15" type="primary">sun</name>
    <name evidence="15" type="ORF">LrDSM24759_02960</name>
</gene>
<dbReference type="Gene3D" id="3.40.50.150">
    <property type="entry name" value="Vaccinia Virus protein VP39"/>
    <property type="match status" value="1"/>
</dbReference>
<evidence type="ECO:0000256" key="11">
    <source>
        <dbReference type="ARBA" id="ARBA00031088"/>
    </source>
</evidence>
<evidence type="ECO:0000259" key="14">
    <source>
        <dbReference type="PROSITE" id="PS51686"/>
    </source>
</evidence>
<dbReference type="PANTHER" id="PTHR22807">
    <property type="entry name" value="NOP2 YEAST -RELATED NOL1/NOP2/FMU SUN DOMAIN-CONTAINING"/>
    <property type="match status" value="1"/>
</dbReference>
<keyword evidence="16" id="KW-1185">Reference proteome</keyword>
<dbReference type="Gene3D" id="3.30.70.1170">
    <property type="entry name" value="Sun protein, domain 3"/>
    <property type="match status" value="1"/>
</dbReference>
<evidence type="ECO:0000256" key="1">
    <source>
        <dbReference type="ARBA" id="ARBA00002724"/>
    </source>
</evidence>
<dbReference type="PANTHER" id="PTHR22807:SF53">
    <property type="entry name" value="RIBOSOMAL RNA SMALL SUBUNIT METHYLTRANSFERASE B-RELATED"/>
    <property type="match status" value="1"/>
</dbReference>
<dbReference type="NCBIfam" id="NF011494">
    <property type="entry name" value="PRK14902.1"/>
    <property type="match status" value="1"/>
</dbReference>
<dbReference type="GO" id="GO:0003723">
    <property type="term" value="F:RNA binding"/>
    <property type="evidence" value="ECO:0007669"/>
    <property type="project" value="UniProtKB-UniRule"/>
</dbReference>
<reference evidence="16" key="1">
    <citation type="submission" date="2018-03" db="EMBL/GenBank/DDBJ databases">
        <title>New taxa in the Lactobacillus gasseri group.</title>
        <authorList>
            <person name="Tanizawa Y."/>
            <person name="Tohno M."/>
            <person name="Endo A."/>
            <person name="Arita M."/>
        </authorList>
    </citation>
    <scope>NUCLEOTIDE SEQUENCE [LARGE SCALE GENOMIC DNA]</scope>
    <source>
        <strain evidence="16">DSM 24759</strain>
    </source>
</reference>
<feature type="binding site" evidence="13">
    <location>
        <position position="281"/>
    </location>
    <ligand>
        <name>S-adenosyl-L-methionine</name>
        <dbReference type="ChEBI" id="CHEBI:59789"/>
    </ligand>
</feature>
<evidence type="ECO:0000256" key="3">
    <source>
        <dbReference type="ARBA" id="ARBA00012140"/>
    </source>
</evidence>
<dbReference type="InterPro" id="IPR035926">
    <property type="entry name" value="NusB-like_sf"/>
</dbReference>
<protein>
    <recommendedName>
        <fullName evidence="3">16S rRNA (cytosine(967)-C(5))-methyltransferase</fullName>
        <ecNumber evidence="3">2.1.1.176</ecNumber>
    </recommendedName>
    <alternativeName>
        <fullName evidence="10">16S rRNA m5C967 methyltransferase</fullName>
    </alternativeName>
    <alternativeName>
        <fullName evidence="11">rRNA (cytosine-C(5)-)-methyltransferase RsmB</fullName>
    </alternativeName>
</protein>
<dbReference type="Gene3D" id="1.10.940.10">
    <property type="entry name" value="NusB-like"/>
    <property type="match status" value="1"/>
</dbReference>
<dbReference type="Pfam" id="PF22458">
    <property type="entry name" value="RsmF-B_ferredox"/>
    <property type="match status" value="1"/>
</dbReference>
<dbReference type="NCBIfam" id="TIGR00563">
    <property type="entry name" value="rsmB"/>
    <property type="match status" value="1"/>
</dbReference>
<feature type="domain" description="SAM-dependent MTase RsmB/NOP-type" evidence="14">
    <location>
        <begin position="169"/>
        <end position="438"/>
    </location>
</feature>
<comment type="function">
    <text evidence="1">Specifically methylates the cytosine at position 967 (m5C967) of 16S rRNA.</text>
</comment>
<keyword evidence="5" id="KW-0698">rRNA processing</keyword>
<evidence type="ECO:0000256" key="10">
    <source>
        <dbReference type="ARBA" id="ARBA00030399"/>
    </source>
</evidence>
<dbReference type="SUPFAM" id="SSF53335">
    <property type="entry name" value="S-adenosyl-L-methionine-dependent methyltransferases"/>
    <property type="match status" value="1"/>
</dbReference>
<dbReference type="PRINTS" id="PR02008">
    <property type="entry name" value="RCMTFAMILY"/>
</dbReference>
<evidence type="ECO:0000313" key="15">
    <source>
        <dbReference type="EMBL" id="GBG04382.1"/>
    </source>
</evidence>
<dbReference type="GO" id="GO:0006355">
    <property type="term" value="P:regulation of DNA-templated transcription"/>
    <property type="evidence" value="ECO:0007669"/>
    <property type="project" value="InterPro"/>
</dbReference>
<dbReference type="InterPro" id="IPR054728">
    <property type="entry name" value="RsmB-like_ferredoxin"/>
</dbReference>
<evidence type="ECO:0000256" key="6">
    <source>
        <dbReference type="ARBA" id="ARBA00022603"/>
    </source>
</evidence>
<keyword evidence="9 13" id="KW-0694">RNA-binding</keyword>
<comment type="subcellular location">
    <subcellularLocation>
        <location evidence="2">Cytoplasm</location>
    </subcellularLocation>
</comment>
<evidence type="ECO:0000256" key="12">
    <source>
        <dbReference type="ARBA" id="ARBA00047283"/>
    </source>
</evidence>
<dbReference type="InterPro" id="IPR004573">
    <property type="entry name" value="rRNA_ssu_MeTfrase_B"/>
</dbReference>
<organism evidence="15 16">
    <name type="scientific">Lactobacillus rodentium</name>
    <dbReference type="NCBI Taxonomy" id="947835"/>
    <lineage>
        <taxon>Bacteria</taxon>
        <taxon>Bacillati</taxon>
        <taxon>Bacillota</taxon>
        <taxon>Bacilli</taxon>
        <taxon>Lactobacillales</taxon>
        <taxon>Lactobacillaceae</taxon>
        <taxon>Lactobacillus</taxon>
    </lineage>
</organism>
<dbReference type="PROSITE" id="PS51686">
    <property type="entry name" value="SAM_MT_RSMB_NOP"/>
    <property type="match status" value="1"/>
</dbReference>
<evidence type="ECO:0000313" key="16">
    <source>
        <dbReference type="Proteomes" id="UP000257317"/>
    </source>
</evidence>
<proteinExistence type="inferred from homology"/>
<dbReference type="GO" id="GO:0005737">
    <property type="term" value="C:cytoplasm"/>
    <property type="evidence" value="ECO:0007669"/>
    <property type="project" value="UniProtKB-SubCell"/>
</dbReference>
<dbReference type="InterPro" id="IPR023267">
    <property type="entry name" value="RCMT"/>
</dbReference>
<feature type="binding site" evidence="13">
    <location>
        <begin position="258"/>
        <end position="264"/>
    </location>
    <ligand>
        <name>S-adenosyl-L-methionine</name>
        <dbReference type="ChEBI" id="CHEBI:59789"/>
    </ligand>
</feature>
<evidence type="ECO:0000256" key="5">
    <source>
        <dbReference type="ARBA" id="ARBA00022552"/>
    </source>
</evidence>
<dbReference type="FunFam" id="3.40.50.150:FF:000022">
    <property type="entry name" value="Ribosomal RNA small subunit methyltransferase B"/>
    <property type="match status" value="1"/>
</dbReference>
<evidence type="ECO:0000256" key="8">
    <source>
        <dbReference type="ARBA" id="ARBA00022691"/>
    </source>
</evidence>
<evidence type="ECO:0000256" key="2">
    <source>
        <dbReference type="ARBA" id="ARBA00004496"/>
    </source>
</evidence>
<dbReference type="InterPro" id="IPR001678">
    <property type="entry name" value="MeTrfase_RsmB-F_NOP2_dom"/>
</dbReference>
<evidence type="ECO:0000256" key="13">
    <source>
        <dbReference type="PROSITE-ProRule" id="PRU01023"/>
    </source>
</evidence>
<dbReference type="Proteomes" id="UP000257317">
    <property type="component" value="Unassembled WGS sequence"/>
</dbReference>
<sequence length="439" mass="48781">MMTSARSVALDTLIKVLNQNSYSNIALNNALEKSKLSDKDKALTTKIVYGTIQYKIFLDYQLKPLIKTKLKDKFIYPLLLMSAYQYFFLERIPTSAIFDEANKLAKNYSGRNSGSYKLVNGILRALDRQGELLPNKNNTEEYLSIKYSFPKWLVEYFIDLFGLKRAKSILSASNIPAATSIRITDSNLSHSDVADQLAKEKIKTLPSKLTDHNLLIEHGNVAKSDLFKEGKITIQDSAASLAVDAFNFKGNEKVLDACSAPGGKTVQIAEQLTTGNVTASDIHENKLALVKKAAQRLGVSDKVKTVALDARKAQDHFTSGTFNKILVDAPCSGLGLIRRKPEIRYDKKLADIKNLSKIQKDILNHIAPLLAPGGELVYSTCTITKEEDEDVVAAFLKNHADFELVPIKVGNLPKQDFVKILPDEFNSDGFFIAKFKKRG</sequence>
<evidence type="ECO:0000256" key="4">
    <source>
        <dbReference type="ARBA" id="ARBA00022490"/>
    </source>
</evidence>
<accession>A0A2Z6TEG0</accession>
<dbReference type="GO" id="GO:0008649">
    <property type="term" value="F:rRNA methyltransferase activity"/>
    <property type="evidence" value="ECO:0007669"/>
    <property type="project" value="InterPro"/>
</dbReference>
<keyword evidence="7 13" id="KW-0808">Transferase</keyword>
<evidence type="ECO:0000256" key="7">
    <source>
        <dbReference type="ARBA" id="ARBA00022679"/>
    </source>
</evidence>
<comment type="similarity">
    <text evidence="13">Belongs to the class I-like SAM-binding methyltransferase superfamily. RsmB/NOP family.</text>
</comment>
<evidence type="ECO:0000256" key="9">
    <source>
        <dbReference type="ARBA" id="ARBA00022884"/>
    </source>
</evidence>
<keyword evidence="8 13" id="KW-0949">S-adenosyl-L-methionine</keyword>
<dbReference type="InterPro" id="IPR029063">
    <property type="entry name" value="SAM-dependent_MTases_sf"/>
</dbReference>
<dbReference type="Pfam" id="PF01029">
    <property type="entry name" value="NusB"/>
    <property type="match status" value="1"/>
</dbReference>
<dbReference type="SUPFAM" id="SSF48013">
    <property type="entry name" value="NusB-like"/>
    <property type="match status" value="1"/>
</dbReference>
<dbReference type="Pfam" id="PF01189">
    <property type="entry name" value="Methyltr_RsmB-F"/>
    <property type="match status" value="1"/>
</dbReference>
<keyword evidence="6 13" id="KW-0489">Methyltransferase</keyword>
<comment type="caution">
    <text evidence="15">The sequence shown here is derived from an EMBL/GenBank/DDBJ whole genome shotgun (WGS) entry which is preliminary data.</text>
</comment>
<dbReference type="CDD" id="cd02440">
    <property type="entry name" value="AdoMet_MTases"/>
    <property type="match status" value="1"/>
</dbReference>
<dbReference type="EC" id="2.1.1.176" evidence="3"/>
<feature type="active site" description="Nucleophile" evidence="13">
    <location>
        <position position="381"/>
    </location>
</feature>
<dbReference type="InterPro" id="IPR049560">
    <property type="entry name" value="MeTrfase_RsmB-F_NOP2_cat"/>
</dbReference>